<keyword evidence="8" id="KW-1185">Reference proteome</keyword>
<protein>
    <submittedName>
        <fullName evidence="7">L-2-hydroxyglutarate oxidase</fullName>
        <ecNumber evidence="7">1.1.3.-</ecNumber>
    </submittedName>
</protein>
<dbReference type="Proteomes" id="UP001164390">
    <property type="component" value="Chromosome"/>
</dbReference>
<evidence type="ECO:0000256" key="5">
    <source>
        <dbReference type="ARBA" id="ARBA00037941"/>
    </source>
</evidence>
<dbReference type="GO" id="GO:0005737">
    <property type="term" value="C:cytoplasm"/>
    <property type="evidence" value="ECO:0007669"/>
    <property type="project" value="TreeGrafter"/>
</dbReference>
<dbReference type="SUPFAM" id="SSF51905">
    <property type="entry name" value="FAD/NAD(P)-binding domain"/>
    <property type="match status" value="1"/>
</dbReference>
<keyword evidence="3" id="KW-0274">FAD</keyword>
<comment type="similarity">
    <text evidence="5">Belongs to the L2HGDH family.</text>
</comment>
<evidence type="ECO:0000259" key="6">
    <source>
        <dbReference type="Pfam" id="PF01266"/>
    </source>
</evidence>
<keyword evidence="2" id="KW-0285">Flavoprotein</keyword>
<proteinExistence type="inferred from homology"/>
<dbReference type="EC" id="1.1.3.-" evidence="7"/>
<organism evidence="7 8">
    <name type="scientific">Solicola gregarius</name>
    <dbReference type="NCBI Taxonomy" id="2908642"/>
    <lineage>
        <taxon>Bacteria</taxon>
        <taxon>Bacillati</taxon>
        <taxon>Actinomycetota</taxon>
        <taxon>Actinomycetes</taxon>
        <taxon>Propionibacteriales</taxon>
        <taxon>Nocardioidaceae</taxon>
        <taxon>Solicola</taxon>
    </lineage>
</organism>
<dbReference type="KEGG" id="sgrg:L0C25_09195"/>
<dbReference type="RefSeq" id="WP_271636185.1">
    <property type="nucleotide sequence ID" value="NZ_CP094970.1"/>
</dbReference>
<keyword evidence="4 7" id="KW-0560">Oxidoreductase</keyword>
<reference evidence="7" key="1">
    <citation type="submission" date="2022-01" db="EMBL/GenBank/DDBJ databases">
        <title>Nocardioidaceae gen. sp. A5X3R13.</title>
        <authorList>
            <person name="Lopez Marin M.A."/>
            <person name="Uhlik O."/>
        </authorList>
    </citation>
    <scope>NUCLEOTIDE SEQUENCE</scope>
    <source>
        <strain evidence="7">A5X3R13</strain>
    </source>
</reference>
<dbReference type="Pfam" id="PF01266">
    <property type="entry name" value="DAO"/>
    <property type="match status" value="1"/>
</dbReference>
<dbReference type="GO" id="GO:0047545">
    <property type="term" value="F:(S)-2-hydroxyglutarate dehydrogenase activity"/>
    <property type="evidence" value="ECO:0007669"/>
    <property type="project" value="TreeGrafter"/>
</dbReference>
<dbReference type="NCBIfam" id="NF008726">
    <property type="entry name" value="PRK11728.1"/>
    <property type="match status" value="1"/>
</dbReference>
<dbReference type="PANTHER" id="PTHR43104">
    <property type="entry name" value="L-2-HYDROXYGLUTARATE DEHYDROGENASE, MITOCHONDRIAL"/>
    <property type="match status" value="1"/>
</dbReference>
<accession>A0AA46YLR7</accession>
<evidence type="ECO:0000256" key="1">
    <source>
        <dbReference type="ARBA" id="ARBA00001974"/>
    </source>
</evidence>
<dbReference type="Gene3D" id="3.50.50.60">
    <property type="entry name" value="FAD/NAD(P)-binding domain"/>
    <property type="match status" value="1"/>
</dbReference>
<evidence type="ECO:0000313" key="7">
    <source>
        <dbReference type="EMBL" id="UYM07230.1"/>
    </source>
</evidence>
<comment type="cofactor">
    <cofactor evidence="1">
        <name>FAD</name>
        <dbReference type="ChEBI" id="CHEBI:57692"/>
    </cofactor>
</comment>
<sequence>MRYDYCVVGGGIVGLSTARELLLRRPGASLVLLEKESGLARHQTGHNSGVIHSGIYYEPGSFKAELCRRGVRATREFCSEHGIPVASTGKLIVATNATELGRLSALEDRAVQNSIEVQRLDAAELRAEEPNVAGDAALLVPSTACVDYGLICEAMRTEIEKAGGEIVTAAEVTAIREDPAQVLVSSTDHLWQADQLVVCGGLQSDRLARMAGVRTSVRILPFRGEYYRLRDQRSDVVSRMIYPVPDPALPFLGVHLTPTLDGGVTVGPNAVLGLSREGYRRGAVSVRDVREIANFPGFWRLARTYAAVGAAEQWRSLSRRAYLEECRRYCPSLTLDDLLPAEAGIRAQAVDSRGTLLHDFAFERTGRMLHVLNAPSPAATSAMPIGELIAGRVLEG</sequence>
<evidence type="ECO:0000256" key="4">
    <source>
        <dbReference type="ARBA" id="ARBA00023002"/>
    </source>
</evidence>
<feature type="domain" description="FAD dependent oxidoreductase" evidence="6">
    <location>
        <begin position="4"/>
        <end position="390"/>
    </location>
</feature>
<name>A0AA46YLR7_9ACTN</name>
<dbReference type="InterPro" id="IPR006076">
    <property type="entry name" value="FAD-dep_OxRdtase"/>
</dbReference>
<gene>
    <name evidence="7" type="primary">lhgO</name>
    <name evidence="7" type="ORF">L0C25_09195</name>
</gene>
<evidence type="ECO:0000256" key="2">
    <source>
        <dbReference type="ARBA" id="ARBA00022630"/>
    </source>
</evidence>
<evidence type="ECO:0000256" key="3">
    <source>
        <dbReference type="ARBA" id="ARBA00022827"/>
    </source>
</evidence>
<dbReference type="PANTHER" id="PTHR43104:SF2">
    <property type="entry name" value="L-2-HYDROXYGLUTARATE DEHYDROGENASE, MITOCHONDRIAL"/>
    <property type="match status" value="1"/>
</dbReference>
<dbReference type="InterPro" id="IPR036188">
    <property type="entry name" value="FAD/NAD-bd_sf"/>
</dbReference>
<dbReference type="AlphaFoldDB" id="A0AA46YLR7"/>
<dbReference type="Gene3D" id="3.30.9.10">
    <property type="entry name" value="D-Amino Acid Oxidase, subunit A, domain 2"/>
    <property type="match status" value="1"/>
</dbReference>
<evidence type="ECO:0000313" key="8">
    <source>
        <dbReference type="Proteomes" id="UP001164390"/>
    </source>
</evidence>
<dbReference type="EMBL" id="CP094970">
    <property type="protein sequence ID" value="UYM07230.1"/>
    <property type="molecule type" value="Genomic_DNA"/>
</dbReference>